<dbReference type="AlphaFoldDB" id="A0A1I0EDI2"/>
<dbReference type="PANTHER" id="PTHR30336">
    <property type="entry name" value="INNER MEMBRANE PROTEIN, PROBABLE PERMEASE"/>
    <property type="match status" value="1"/>
</dbReference>
<evidence type="ECO:0000256" key="6">
    <source>
        <dbReference type="ARBA" id="ARBA00023136"/>
    </source>
</evidence>
<dbReference type="RefSeq" id="WP_245711061.1">
    <property type="nucleotide sequence ID" value="NZ_FOHV01000025.1"/>
</dbReference>
<dbReference type="Pfam" id="PF02698">
    <property type="entry name" value="DUF218"/>
    <property type="match status" value="1"/>
</dbReference>
<dbReference type="Proteomes" id="UP000242642">
    <property type="component" value="Unassembled WGS sequence"/>
</dbReference>
<evidence type="ECO:0000313" key="10">
    <source>
        <dbReference type="EMBL" id="SET43021.1"/>
    </source>
</evidence>
<evidence type="ECO:0000259" key="9">
    <source>
        <dbReference type="Pfam" id="PF02698"/>
    </source>
</evidence>
<keyword evidence="4 8" id="KW-0812">Transmembrane</keyword>
<comment type="function">
    <text evidence="7">Participates in the barrier function of the cell envelope.</text>
</comment>
<keyword evidence="11" id="KW-1185">Reference proteome</keyword>
<dbReference type="PANTHER" id="PTHR30336:SF0">
    <property type="entry name" value="PROTEIN SANA"/>
    <property type="match status" value="1"/>
</dbReference>
<evidence type="ECO:0000313" key="11">
    <source>
        <dbReference type="Proteomes" id="UP000242642"/>
    </source>
</evidence>
<evidence type="ECO:0000256" key="3">
    <source>
        <dbReference type="ARBA" id="ARBA00022519"/>
    </source>
</evidence>
<accession>A0A1I0EDI2</accession>
<evidence type="ECO:0000256" key="2">
    <source>
        <dbReference type="ARBA" id="ARBA00022475"/>
    </source>
</evidence>
<organism evidence="10 11">
    <name type="scientific">Thorsellia anophelis DSM 18579</name>
    <dbReference type="NCBI Taxonomy" id="1123402"/>
    <lineage>
        <taxon>Bacteria</taxon>
        <taxon>Pseudomonadati</taxon>
        <taxon>Pseudomonadota</taxon>
        <taxon>Gammaproteobacteria</taxon>
        <taxon>Enterobacterales</taxon>
        <taxon>Thorselliaceae</taxon>
        <taxon>Thorsellia</taxon>
    </lineage>
</organism>
<dbReference type="InterPro" id="IPR051599">
    <property type="entry name" value="Cell_Envelope_Assoc"/>
</dbReference>
<dbReference type="GO" id="GO:0005886">
    <property type="term" value="C:plasma membrane"/>
    <property type="evidence" value="ECO:0007669"/>
    <property type="project" value="UniProtKB-SubCell"/>
</dbReference>
<comment type="subcellular location">
    <subcellularLocation>
        <location evidence="1">Cell inner membrane</location>
        <topology evidence="1">Single-pass membrane protein</topology>
    </subcellularLocation>
</comment>
<name>A0A1I0EDI2_9GAMM</name>
<keyword evidence="6 8" id="KW-0472">Membrane</keyword>
<keyword evidence="5 8" id="KW-1133">Transmembrane helix</keyword>
<dbReference type="STRING" id="1123402.SAMN02583745_02334"/>
<evidence type="ECO:0000256" key="5">
    <source>
        <dbReference type="ARBA" id="ARBA00022989"/>
    </source>
</evidence>
<keyword evidence="3" id="KW-0997">Cell inner membrane</keyword>
<evidence type="ECO:0000256" key="4">
    <source>
        <dbReference type="ARBA" id="ARBA00022692"/>
    </source>
</evidence>
<reference evidence="11" key="1">
    <citation type="submission" date="2016-10" db="EMBL/GenBank/DDBJ databases">
        <authorList>
            <person name="Varghese N."/>
            <person name="Submissions S."/>
        </authorList>
    </citation>
    <scope>NUCLEOTIDE SEQUENCE [LARGE SCALE GENOMIC DNA]</scope>
    <source>
        <strain evidence="11">DSM 18579</strain>
    </source>
</reference>
<feature type="domain" description="DUF218" evidence="9">
    <location>
        <begin position="69"/>
        <end position="184"/>
    </location>
</feature>
<proteinExistence type="predicted"/>
<keyword evidence="2" id="KW-1003">Cell membrane</keyword>
<feature type="transmembrane region" description="Helical" evidence="8">
    <location>
        <begin position="21"/>
        <end position="47"/>
    </location>
</feature>
<evidence type="ECO:0000256" key="1">
    <source>
        <dbReference type="ARBA" id="ARBA00004377"/>
    </source>
</evidence>
<dbReference type="InterPro" id="IPR003848">
    <property type="entry name" value="DUF218"/>
</dbReference>
<gene>
    <name evidence="10" type="ORF">SAMN02583745_02334</name>
</gene>
<sequence>MQDRANRRIKSKLKSKLLLKWIVKLFYASMIFGLLSGLFLFSINYWVTSKTSAYIFTTIDEIPINQVGLVLGTSKYYRNGNLNQYYQARIDGAANLFFNNKVEYLLLSGDNRQINYNEPITMRKDLISRGIDKNNIILDYAGFRTLDSIVRAKKVFQRESFTIITQRFHCERALFIAMFEGVDAVCLAVEDPYSGPFHFREVLARVAAVIDLYLLGKEPYFLGPVISIPSFQPIKPEDENAVEMPHTRQSLN</sequence>
<dbReference type="CDD" id="cd06259">
    <property type="entry name" value="YdcF-like"/>
    <property type="match status" value="1"/>
</dbReference>
<evidence type="ECO:0000256" key="8">
    <source>
        <dbReference type="SAM" id="Phobius"/>
    </source>
</evidence>
<evidence type="ECO:0000256" key="7">
    <source>
        <dbReference type="ARBA" id="ARBA00037355"/>
    </source>
</evidence>
<protein>
    <submittedName>
        <fullName evidence="10">SanA protein</fullName>
    </submittedName>
</protein>
<dbReference type="EMBL" id="FOHV01000025">
    <property type="protein sequence ID" value="SET43021.1"/>
    <property type="molecule type" value="Genomic_DNA"/>
</dbReference>